<gene>
    <name evidence="1" type="ORF">L2E82_10324</name>
</gene>
<keyword evidence="2" id="KW-1185">Reference proteome</keyword>
<organism evidence="1 2">
    <name type="scientific">Cichorium intybus</name>
    <name type="common">Chicory</name>
    <dbReference type="NCBI Taxonomy" id="13427"/>
    <lineage>
        <taxon>Eukaryota</taxon>
        <taxon>Viridiplantae</taxon>
        <taxon>Streptophyta</taxon>
        <taxon>Embryophyta</taxon>
        <taxon>Tracheophyta</taxon>
        <taxon>Spermatophyta</taxon>
        <taxon>Magnoliopsida</taxon>
        <taxon>eudicotyledons</taxon>
        <taxon>Gunneridae</taxon>
        <taxon>Pentapetalae</taxon>
        <taxon>asterids</taxon>
        <taxon>campanulids</taxon>
        <taxon>Asterales</taxon>
        <taxon>Asteraceae</taxon>
        <taxon>Cichorioideae</taxon>
        <taxon>Cichorieae</taxon>
        <taxon>Cichoriinae</taxon>
        <taxon>Cichorium</taxon>
    </lineage>
</organism>
<dbReference type="EMBL" id="CM042010">
    <property type="protein sequence ID" value="KAI3780346.1"/>
    <property type="molecule type" value="Genomic_DNA"/>
</dbReference>
<sequence length="233" mass="26081">MEQEVNFENMEKTMHNQGEEPEKSNGYHHPMQMLVTEDNDNGVGETEEVQLPREENEELLSDTHKHAETTGGVPSLKDQNFEGPTKESKSKSLFVEPVLVGPGGPSRVETGASSVPDLNNSPISSGFFPFIEGVEDEVENPDLGMDEVIEQEITDEIDRKRRNRKKVSKYSKKHDRRIREETVNSLSSGGSGSSRGEEINRTMEMGSKLGINWVDKEDLVARAIESEGGKFFR</sequence>
<evidence type="ECO:0000313" key="1">
    <source>
        <dbReference type="EMBL" id="KAI3780346.1"/>
    </source>
</evidence>
<proteinExistence type="predicted"/>
<evidence type="ECO:0000313" key="2">
    <source>
        <dbReference type="Proteomes" id="UP001055811"/>
    </source>
</evidence>
<protein>
    <submittedName>
        <fullName evidence="1">Uncharacterized protein</fullName>
    </submittedName>
</protein>
<accession>A0ACB9GB96</accession>
<comment type="caution">
    <text evidence="1">The sequence shown here is derived from an EMBL/GenBank/DDBJ whole genome shotgun (WGS) entry which is preliminary data.</text>
</comment>
<dbReference type="Proteomes" id="UP001055811">
    <property type="component" value="Linkage Group LG02"/>
</dbReference>
<reference evidence="1 2" key="2">
    <citation type="journal article" date="2022" name="Mol. Ecol. Resour.">
        <title>The genomes of chicory, endive, great burdock and yacon provide insights into Asteraceae paleo-polyploidization history and plant inulin production.</title>
        <authorList>
            <person name="Fan W."/>
            <person name="Wang S."/>
            <person name="Wang H."/>
            <person name="Wang A."/>
            <person name="Jiang F."/>
            <person name="Liu H."/>
            <person name="Zhao H."/>
            <person name="Xu D."/>
            <person name="Zhang Y."/>
        </authorList>
    </citation>
    <scope>NUCLEOTIDE SEQUENCE [LARGE SCALE GENOMIC DNA]</scope>
    <source>
        <strain evidence="2">cv. Punajuju</strain>
        <tissue evidence="1">Leaves</tissue>
    </source>
</reference>
<name>A0ACB9GB96_CICIN</name>
<reference evidence="2" key="1">
    <citation type="journal article" date="2022" name="Mol. Ecol. Resour.">
        <title>The genomes of chicory, endive, great burdock and yacon provide insights into Asteraceae palaeo-polyploidization history and plant inulin production.</title>
        <authorList>
            <person name="Fan W."/>
            <person name="Wang S."/>
            <person name="Wang H."/>
            <person name="Wang A."/>
            <person name="Jiang F."/>
            <person name="Liu H."/>
            <person name="Zhao H."/>
            <person name="Xu D."/>
            <person name="Zhang Y."/>
        </authorList>
    </citation>
    <scope>NUCLEOTIDE SEQUENCE [LARGE SCALE GENOMIC DNA]</scope>
    <source>
        <strain evidence="2">cv. Punajuju</strain>
    </source>
</reference>